<accession>A0A5B7DWH0</accession>
<comment type="caution">
    <text evidence="1">The sequence shown here is derived from an EMBL/GenBank/DDBJ whole genome shotgun (WGS) entry which is preliminary data.</text>
</comment>
<organism evidence="1 2">
    <name type="scientific">Portunus trituberculatus</name>
    <name type="common">Swimming crab</name>
    <name type="synonym">Neptunus trituberculatus</name>
    <dbReference type="NCBI Taxonomy" id="210409"/>
    <lineage>
        <taxon>Eukaryota</taxon>
        <taxon>Metazoa</taxon>
        <taxon>Ecdysozoa</taxon>
        <taxon>Arthropoda</taxon>
        <taxon>Crustacea</taxon>
        <taxon>Multicrustacea</taxon>
        <taxon>Malacostraca</taxon>
        <taxon>Eumalacostraca</taxon>
        <taxon>Eucarida</taxon>
        <taxon>Decapoda</taxon>
        <taxon>Pleocyemata</taxon>
        <taxon>Brachyura</taxon>
        <taxon>Eubrachyura</taxon>
        <taxon>Portunoidea</taxon>
        <taxon>Portunidae</taxon>
        <taxon>Portuninae</taxon>
        <taxon>Portunus</taxon>
    </lineage>
</organism>
<name>A0A5B7DWH0_PORTR</name>
<evidence type="ECO:0000313" key="1">
    <source>
        <dbReference type="EMBL" id="MPC25204.1"/>
    </source>
</evidence>
<sequence length="138" mass="14961">MCVHVAPVKCATSESTSSSSSNISCTLSDSITIHVMVAASTTKGMTAIDAWQLWQCFTANKTARSKDLISSVSSEGTAGVLLVEFIRDPLIEYNQEYLGVNSEVMAEISLKTRGSEVGVYRYAFPPPILGCFDVVERR</sequence>
<gene>
    <name evidence="1" type="ORF">E2C01_018308</name>
</gene>
<dbReference type="EMBL" id="VSRR010001430">
    <property type="protein sequence ID" value="MPC25204.1"/>
    <property type="molecule type" value="Genomic_DNA"/>
</dbReference>
<proteinExistence type="predicted"/>
<keyword evidence="2" id="KW-1185">Reference proteome</keyword>
<protein>
    <submittedName>
        <fullName evidence="1">Uncharacterized protein</fullName>
    </submittedName>
</protein>
<dbReference type="Proteomes" id="UP000324222">
    <property type="component" value="Unassembled WGS sequence"/>
</dbReference>
<reference evidence="1 2" key="1">
    <citation type="submission" date="2019-05" db="EMBL/GenBank/DDBJ databases">
        <title>Another draft genome of Portunus trituberculatus and its Hox gene families provides insights of decapod evolution.</title>
        <authorList>
            <person name="Jeong J.-H."/>
            <person name="Song I."/>
            <person name="Kim S."/>
            <person name="Choi T."/>
            <person name="Kim D."/>
            <person name="Ryu S."/>
            <person name="Kim W."/>
        </authorList>
    </citation>
    <scope>NUCLEOTIDE SEQUENCE [LARGE SCALE GENOMIC DNA]</scope>
    <source>
        <tissue evidence="1">Muscle</tissue>
    </source>
</reference>
<dbReference type="AlphaFoldDB" id="A0A5B7DWH0"/>
<evidence type="ECO:0000313" key="2">
    <source>
        <dbReference type="Proteomes" id="UP000324222"/>
    </source>
</evidence>